<evidence type="ECO:0000256" key="1">
    <source>
        <dbReference type="SAM" id="SignalP"/>
    </source>
</evidence>
<feature type="domain" description="C-type lectin" evidence="2">
    <location>
        <begin position="130"/>
        <end position="249"/>
    </location>
</feature>
<protein>
    <submittedName>
        <fullName evidence="3">C-type lectin domain family 17, member A</fullName>
    </submittedName>
</protein>
<name>A0A8J5CHI0_CHIOP</name>
<dbReference type="AlphaFoldDB" id="A0A8J5CHI0"/>
<accession>A0A8J5CHI0</accession>
<sequence length="252" mass="28695">MTRILFVVVVTVWLSSASAASSLYFDFSDVSVKVDEQLELACGVEGHFRHCFWETERGDVFQVEDVHAGLHPNMRASSNLTHNQCGIVVDALTERNFGKWTCRVYFAGSTLRAERTIGKALSCPEPFTQVGTDCYYIHHESDYTWEEARNVCQGLDPNGDLAVLNDCHQFQLVWNKILVDYPTSWYWIGGSDRYQEGSWHWVSGEPVAMGTPFWRPDEPQADGGCLNLSTPYGYFNDYSCSQKSYFICQILY</sequence>
<dbReference type="InterPro" id="IPR016187">
    <property type="entry name" value="CTDL_fold"/>
</dbReference>
<dbReference type="SMART" id="SM00034">
    <property type="entry name" value="CLECT"/>
    <property type="match status" value="1"/>
</dbReference>
<dbReference type="Gene3D" id="3.10.100.10">
    <property type="entry name" value="Mannose-Binding Protein A, subunit A"/>
    <property type="match status" value="1"/>
</dbReference>
<dbReference type="InterPro" id="IPR001304">
    <property type="entry name" value="C-type_lectin-like"/>
</dbReference>
<dbReference type="InterPro" id="IPR050111">
    <property type="entry name" value="C-type_lectin/snaclec_domain"/>
</dbReference>
<feature type="chain" id="PRO_5035209122" evidence="1">
    <location>
        <begin position="20"/>
        <end position="252"/>
    </location>
</feature>
<evidence type="ECO:0000313" key="3">
    <source>
        <dbReference type="EMBL" id="KAG0710779.1"/>
    </source>
</evidence>
<dbReference type="EMBL" id="JACEEZ010023908">
    <property type="protein sequence ID" value="KAG0710779.1"/>
    <property type="molecule type" value="Genomic_DNA"/>
</dbReference>
<dbReference type="Proteomes" id="UP000770661">
    <property type="component" value="Unassembled WGS sequence"/>
</dbReference>
<keyword evidence="4" id="KW-1185">Reference proteome</keyword>
<dbReference type="OrthoDB" id="6367860at2759"/>
<organism evidence="3 4">
    <name type="scientific">Chionoecetes opilio</name>
    <name type="common">Atlantic snow crab</name>
    <name type="synonym">Cancer opilio</name>
    <dbReference type="NCBI Taxonomy" id="41210"/>
    <lineage>
        <taxon>Eukaryota</taxon>
        <taxon>Metazoa</taxon>
        <taxon>Ecdysozoa</taxon>
        <taxon>Arthropoda</taxon>
        <taxon>Crustacea</taxon>
        <taxon>Multicrustacea</taxon>
        <taxon>Malacostraca</taxon>
        <taxon>Eumalacostraca</taxon>
        <taxon>Eucarida</taxon>
        <taxon>Decapoda</taxon>
        <taxon>Pleocyemata</taxon>
        <taxon>Brachyura</taxon>
        <taxon>Eubrachyura</taxon>
        <taxon>Majoidea</taxon>
        <taxon>Majidae</taxon>
        <taxon>Chionoecetes</taxon>
    </lineage>
</organism>
<evidence type="ECO:0000313" key="4">
    <source>
        <dbReference type="Proteomes" id="UP000770661"/>
    </source>
</evidence>
<feature type="signal peptide" evidence="1">
    <location>
        <begin position="1"/>
        <end position="19"/>
    </location>
</feature>
<proteinExistence type="predicted"/>
<evidence type="ECO:0000259" key="2">
    <source>
        <dbReference type="PROSITE" id="PS50041"/>
    </source>
</evidence>
<dbReference type="PANTHER" id="PTHR22803">
    <property type="entry name" value="MANNOSE, PHOSPHOLIPASE, LECTIN RECEPTOR RELATED"/>
    <property type="match status" value="1"/>
</dbReference>
<dbReference type="InterPro" id="IPR016186">
    <property type="entry name" value="C-type_lectin-like/link_sf"/>
</dbReference>
<dbReference type="CDD" id="cd00037">
    <property type="entry name" value="CLECT"/>
    <property type="match status" value="1"/>
</dbReference>
<dbReference type="SUPFAM" id="SSF56436">
    <property type="entry name" value="C-type lectin-like"/>
    <property type="match status" value="1"/>
</dbReference>
<reference evidence="3" key="1">
    <citation type="submission" date="2020-07" db="EMBL/GenBank/DDBJ databases">
        <title>The High-quality genome of the commercially important snow crab, Chionoecetes opilio.</title>
        <authorList>
            <person name="Jeong J.-H."/>
            <person name="Ryu S."/>
        </authorList>
    </citation>
    <scope>NUCLEOTIDE SEQUENCE</scope>
    <source>
        <strain evidence="3">MADBK_172401_WGS</strain>
        <tissue evidence="3">Digestive gland</tissue>
    </source>
</reference>
<dbReference type="PROSITE" id="PS50041">
    <property type="entry name" value="C_TYPE_LECTIN_2"/>
    <property type="match status" value="1"/>
</dbReference>
<comment type="caution">
    <text evidence="3">The sequence shown here is derived from an EMBL/GenBank/DDBJ whole genome shotgun (WGS) entry which is preliminary data.</text>
</comment>
<gene>
    <name evidence="3" type="primary">CLEC17A</name>
    <name evidence="3" type="ORF">GWK47_022108</name>
</gene>
<keyword evidence="1" id="KW-0732">Signal</keyword>
<dbReference type="Pfam" id="PF00059">
    <property type="entry name" value="Lectin_C"/>
    <property type="match status" value="1"/>
</dbReference>